<sequence>AVAGLNTATVGAIGPPTAETAAEHGIDVDVVPDDAEFEALATAVVETATQR</sequence>
<dbReference type="Gene3D" id="3.40.50.10090">
    <property type="match status" value="1"/>
</dbReference>
<organism evidence="2 3">
    <name type="scientific">Halorubrum pallidum</name>
    <dbReference type="NCBI Taxonomy" id="1526114"/>
    <lineage>
        <taxon>Archaea</taxon>
        <taxon>Methanobacteriati</taxon>
        <taxon>Methanobacteriota</taxon>
        <taxon>Stenosarchaea group</taxon>
        <taxon>Halobacteria</taxon>
        <taxon>Halobacteriales</taxon>
        <taxon>Haloferacaceae</taxon>
        <taxon>Halorubrum</taxon>
    </lineage>
</organism>
<name>A0ABD5T9K3_9EURY</name>
<dbReference type="AlphaFoldDB" id="A0ABD5T9K3"/>
<evidence type="ECO:0000313" key="2">
    <source>
        <dbReference type="EMBL" id="MFC6771985.1"/>
    </source>
</evidence>
<evidence type="ECO:0000313" key="3">
    <source>
        <dbReference type="Proteomes" id="UP001596274"/>
    </source>
</evidence>
<dbReference type="SUPFAM" id="SSF69618">
    <property type="entry name" value="HemD-like"/>
    <property type="match status" value="1"/>
</dbReference>
<accession>A0ABD5T9K3</accession>
<keyword evidence="3" id="KW-1185">Reference proteome</keyword>
<evidence type="ECO:0000259" key="1">
    <source>
        <dbReference type="Pfam" id="PF02602"/>
    </source>
</evidence>
<reference evidence="2 3" key="1">
    <citation type="journal article" date="2019" name="Int. J. Syst. Evol. Microbiol.">
        <title>The Global Catalogue of Microorganisms (GCM) 10K type strain sequencing project: providing services to taxonomists for standard genome sequencing and annotation.</title>
        <authorList>
            <consortium name="The Broad Institute Genomics Platform"/>
            <consortium name="The Broad Institute Genome Sequencing Center for Infectious Disease"/>
            <person name="Wu L."/>
            <person name="Ma J."/>
        </authorList>
    </citation>
    <scope>NUCLEOTIDE SEQUENCE [LARGE SCALE GENOMIC DNA]</scope>
    <source>
        <strain evidence="2 3">PJ61</strain>
    </source>
</reference>
<comment type="caution">
    <text evidence="2">The sequence shown here is derived from an EMBL/GenBank/DDBJ whole genome shotgun (WGS) entry which is preliminary data.</text>
</comment>
<dbReference type="InterPro" id="IPR003754">
    <property type="entry name" value="4pyrrol_synth_uPrphyn_synth"/>
</dbReference>
<dbReference type="EMBL" id="JBHSWT010000593">
    <property type="protein sequence ID" value="MFC6771985.1"/>
    <property type="molecule type" value="Genomic_DNA"/>
</dbReference>
<gene>
    <name evidence="2" type="ORF">ACFQDD_10740</name>
</gene>
<feature type="non-terminal residue" evidence="2">
    <location>
        <position position="1"/>
    </location>
</feature>
<proteinExistence type="predicted"/>
<feature type="domain" description="Tetrapyrrole biosynthesis uroporphyrinogen III synthase" evidence="1">
    <location>
        <begin position="4"/>
        <end position="41"/>
    </location>
</feature>
<dbReference type="Pfam" id="PF02602">
    <property type="entry name" value="HEM4"/>
    <property type="match status" value="1"/>
</dbReference>
<protein>
    <submittedName>
        <fullName evidence="2">Uroporphyrinogen-III synthase</fullName>
        <ecNumber evidence="2">4.2.1.75</ecNumber>
    </submittedName>
</protein>
<dbReference type="Proteomes" id="UP001596274">
    <property type="component" value="Unassembled WGS sequence"/>
</dbReference>
<dbReference type="EC" id="4.2.1.75" evidence="2"/>
<keyword evidence="2" id="KW-0456">Lyase</keyword>
<dbReference type="InterPro" id="IPR036108">
    <property type="entry name" value="4pyrrol_syn_uPrphyn_synt_sf"/>
</dbReference>
<dbReference type="GO" id="GO:0004852">
    <property type="term" value="F:uroporphyrinogen-III synthase activity"/>
    <property type="evidence" value="ECO:0007669"/>
    <property type="project" value="UniProtKB-EC"/>
</dbReference>